<keyword evidence="2" id="KW-1185">Reference proteome</keyword>
<keyword evidence="1" id="KW-0812">Transmembrane</keyword>
<evidence type="ECO:0000313" key="3">
    <source>
        <dbReference type="WBParaSite" id="jg8825"/>
    </source>
</evidence>
<name>A0A915ERV5_9BILA</name>
<dbReference type="Proteomes" id="UP000887574">
    <property type="component" value="Unplaced"/>
</dbReference>
<keyword evidence="1" id="KW-1133">Transmembrane helix</keyword>
<sequence length="304" mass="33533">MSSPSQTSSYSSLHSSTQSVTQRRYCRRRGHLPMHSKVITVLIVLANCWVLVARAVSLVVPLLNANGVEQELDAPLDSEKQPVLVSTHPDQILESSTNQPVTSTTDAFFHLLNIPKKPSPPAAKYLFDGAPGIPNSIWSNSVSVLVTEQSWMVYNKFKQDTCRDSVEPNIADRPLNSTESGILPETKDGSYRSVIGSTLLKSLDPKIFASPQQSLCKPKPIDYEMEAMNALSSHSFEDYLIDNLLSRRGIFFILTIEKNCVRRVIFSLFPVGDPSNATTPTSVTLSPILVEEPKADEELMLSVA</sequence>
<dbReference type="AlphaFoldDB" id="A0A915ERV5"/>
<feature type="transmembrane region" description="Helical" evidence="1">
    <location>
        <begin position="38"/>
        <end position="63"/>
    </location>
</feature>
<evidence type="ECO:0000313" key="2">
    <source>
        <dbReference type="Proteomes" id="UP000887574"/>
    </source>
</evidence>
<keyword evidence="1" id="KW-0472">Membrane</keyword>
<accession>A0A915ERV5</accession>
<dbReference type="WBParaSite" id="jg8825">
    <property type="protein sequence ID" value="jg8825"/>
    <property type="gene ID" value="jg8825"/>
</dbReference>
<organism evidence="2 3">
    <name type="scientific">Ditylenchus dipsaci</name>
    <dbReference type="NCBI Taxonomy" id="166011"/>
    <lineage>
        <taxon>Eukaryota</taxon>
        <taxon>Metazoa</taxon>
        <taxon>Ecdysozoa</taxon>
        <taxon>Nematoda</taxon>
        <taxon>Chromadorea</taxon>
        <taxon>Rhabditida</taxon>
        <taxon>Tylenchina</taxon>
        <taxon>Tylenchomorpha</taxon>
        <taxon>Sphaerularioidea</taxon>
        <taxon>Anguinidae</taxon>
        <taxon>Anguininae</taxon>
        <taxon>Ditylenchus</taxon>
    </lineage>
</organism>
<reference evidence="3" key="1">
    <citation type="submission" date="2022-11" db="UniProtKB">
        <authorList>
            <consortium name="WormBaseParasite"/>
        </authorList>
    </citation>
    <scope>IDENTIFICATION</scope>
</reference>
<proteinExistence type="predicted"/>
<evidence type="ECO:0000256" key="1">
    <source>
        <dbReference type="SAM" id="Phobius"/>
    </source>
</evidence>
<protein>
    <submittedName>
        <fullName evidence="3">Uncharacterized protein</fullName>
    </submittedName>
</protein>